<name>A0A7X2NL63_9CLOT</name>
<evidence type="ECO:0000256" key="1">
    <source>
        <dbReference type="SAM" id="MobiDB-lite"/>
    </source>
</evidence>
<keyword evidence="4" id="KW-1185">Reference proteome</keyword>
<sequence>MERDEIKRVEQELDAILKLVLPEAPAAKDVSADGRPDEAKKEGSAETDTQEKAFRGLGAVKETAASQEPGDGEDELEAKDGLYEESSAYSCDDEGKDEAGSWPEQEYLPEAEEKARRFRRKAKAGGLKLLKPSDGLAVAFFIPVVVLIIIFSQRGIFPFGEESFLRTDMYHQYAPFFSEFQHKLTNGGSLFYSWDIGMGVNFSALYAYYLASPMNWLLILCPKPYIIEFMTILIVLKTGLSGLSFSWYLRRHFKTMDFGVGLFGIFYALSGYMAAYSWNIMWLDCILLFPVILLGLERLVKEGKGMLYCIALGISILSNYYISIMICIFMMIYVIAQMLLYPSEGFGAFLKTCGRFALYSLLAGALSAVVLLPEIFALQATASGNFDFPKDINSYFSIFDMIARHIGNVGTEIGLDHWPNVYCGVAVLMFFLLYLGSRGIALKEKIVYCAMLLLFYASFSTNVLNFIWHGFHFPNSLPCRQSFIYIALILYMCYEAYIKLLETPVKYVTLAFWGAVSFVLLAEKLVDNPEQFHFSVFYVAILLLAVYGGLILLYKKRKWSLDAVLLTALAVVSIESAVNMAVTSIPTTSRTAYVQDNQEVEELTSKIRSNTFYRVEKVDRKTKNDGAWMNFPSVSLFSSTADAALSRFFTELGCESSTNAYSITGSTPLVDSLFAVKYGLYSQEPPASSLMELSGRSGGTLLYENLYTLPVAFMLPSDVENNWILDSGNPAYVQNDLCALLGTAPVLTSNESHWEGTKLTFTPEISGDYYVYVTNKRVKEVTAVIGQRTESFDNVDRGFFLELGYLARGQEVSLEATGEDAPVMNAEVWRFNPEAMISVYNKMNQNPIVLTSWTDTGLKGTITADENGVMYTSIPYDKGWRITVDGSEVSPRKLFDTFLGIDLTAGVHEIDMSYEPEGLRAGAWITGVSVAALGIIGLAGYGKKKKKANSCSKRRKWKP</sequence>
<feature type="transmembrane region" description="Helical" evidence="2">
    <location>
        <begin position="483"/>
        <end position="500"/>
    </location>
</feature>
<feature type="transmembrane region" description="Helical" evidence="2">
    <location>
        <begin position="356"/>
        <end position="380"/>
    </location>
</feature>
<feature type="transmembrane region" description="Helical" evidence="2">
    <location>
        <begin position="136"/>
        <end position="157"/>
    </location>
</feature>
<feature type="transmembrane region" description="Helical" evidence="2">
    <location>
        <begin position="417"/>
        <end position="435"/>
    </location>
</feature>
<dbReference type="RefSeq" id="WP_154471775.1">
    <property type="nucleotide sequence ID" value="NZ_VUMD01000005.1"/>
</dbReference>
<feature type="transmembrane region" description="Helical" evidence="2">
    <location>
        <begin position="532"/>
        <end position="554"/>
    </location>
</feature>
<proteinExistence type="predicted"/>
<feature type="transmembrane region" description="Helical" evidence="2">
    <location>
        <begin position="307"/>
        <end position="336"/>
    </location>
</feature>
<feature type="region of interest" description="Disordered" evidence="1">
    <location>
        <begin position="22"/>
        <end position="108"/>
    </location>
</feature>
<feature type="compositionally biased region" description="Basic and acidic residues" evidence="1">
    <location>
        <begin position="30"/>
        <end position="54"/>
    </location>
</feature>
<dbReference type="InterPro" id="IPR018580">
    <property type="entry name" value="Uncharacterised_YfhO"/>
</dbReference>
<evidence type="ECO:0000313" key="3">
    <source>
        <dbReference type="EMBL" id="MSS36343.1"/>
    </source>
</evidence>
<feature type="transmembrane region" description="Helical" evidence="2">
    <location>
        <begin position="921"/>
        <end position="941"/>
    </location>
</feature>
<keyword evidence="2" id="KW-1133">Transmembrane helix</keyword>
<feature type="transmembrane region" description="Helical" evidence="2">
    <location>
        <begin position="190"/>
        <end position="209"/>
    </location>
</feature>
<evidence type="ECO:0000256" key="2">
    <source>
        <dbReference type="SAM" id="Phobius"/>
    </source>
</evidence>
<evidence type="ECO:0000313" key="4">
    <source>
        <dbReference type="Proteomes" id="UP000429958"/>
    </source>
</evidence>
<dbReference type="Proteomes" id="UP000429958">
    <property type="component" value="Unassembled WGS sequence"/>
</dbReference>
<comment type="caution">
    <text evidence="3">The sequence shown here is derived from an EMBL/GenBank/DDBJ whole genome shotgun (WGS) entry which is preliminary data.</text>
</comment>
<accession>A0A7X2NL63</accession>
<dbReference type="EMBL" id="VUMD01000005">
    <property type="protein sequence ID" value="MSS36343.1"/>
    <property type="molecule type" value="Genomic_DNA"/>
</dbReference>
<protein>
    <submittedName>
        <fullName evidence="3">YfhO family protein</fullName>
    </submittedName>
</protein>
<feature type="transmembrane region" description="Helical" evidence="2">
    <location>
        <begin position="507"/>
        <end position="526"/>
    </location>
</feature>
<feature type="transmembrane region" description="Helical" evidence="2">
    <location>
        <begin position="561"/>
        <end position="582"/>
    </location>
</feature>
<feature type="transmembrane region" description="Helical" evidence="2">
    <location>
        <begin position="256"/>
        <end position="274"/>
    </location>
</feature>
<dbReference type="AlphaFoldDB" id="A0A7X2NL63"/>
<dbReference type="PANTHER" id="PTHR38454">
    <property type="entry name" value="INTEGRAL MEMBRANE PROTEIN-RELATED"/>
    <property type="match status" value="1"/>
</dbReference>
<organism evidence="3 4">
    <name type="scientific">Clostridium porci</name>
    <dbReference type="NCBI Taxonomy" id="2605778"/>
    <lineage>
        <taxon>Bacteria</taxon>
        <taxon>Bacillati</taxon>
        <taxon>Bacillota</taxon>
        <taxon>Clostridia</taxon>
        <taxon>Eubacteriales</taxon>
        <taxon>Clostridiaceae</taxon>
        <taxon>Clostridium</taxon>
    </lineage>
</organism>
<feature type="transmembrane region" description="Helical" evidence="2">
    <location>
        <begin position="229"/>
        <end position="249"/>
    </location>
</feature>
<dbReference type="PANTHER" id="PTHR38454:SF1">
    <property type="entry name" value="INTEGRAL MEMBRANE PROTEIN"/>
    <property type="match status" value="1"/>
</dbReference>
<gene>
    <name evidence="3" type="ORF">FYJ39_07120</name>
</gene>
<reference evidence="3 4" key="1">
    <citation type="submission" date="2019-08" db="EMBL/GenBank/DDBJ databases">
        <title>In-depth cultivation of the pig gut microbiome towards novel bacterial diversity and tailored functional studies.</title>
        <authorList>
            <person name="Wylensek D."/>
            <person name="Hitch T.C.A."/>
            <person name="Clavel T."/>
        </authorList>
    </citation>
    <scope>NUCLEOTIDE SEQUENCE [LARGE SCALE GENOMIC DNA]</scope>
    <source>
        <strain evidence="3 4">WCA-389-WT-23D1</strain>
    </source>
</reference>
<dbReference type="Pfam" id="PF09586">
    <property type="entry name" value="YfhO"/>
    <property type="match status" value="2"/>
</dbReference>
<keyword evidence="2" id="KW-0812">Transmembrane</keyword>
<feature type="transmembrane region" description="Helical" evidence="2">
    <location>
        <begin position="447"/>
        <end position="471"/>
    </location>
</feature>
<keyword evidence="2" id="KW-0472">Membrane</keyword>